<gene>
    <name evidence="1" type="ORF">Z518_08396</name>
</gene>
<dbReference type="GeneID" id="25296467"/>
<dbReference type="HOGENOM" id="CLU_363347_0_0_1"/>
<dbReference type="RefSeq" id="XP_013269591.1">
    <property type="nucleotide sequence ID" value="XM_013414137.1"/>
</dbReference>
<evidence type="ECO:0000313" key="2">
    <source>
        <dbReference type="Proteomes" id="UP000053617"/>
    </source>
</evidence>
<accession>A0A0D2J0P5</accession>
<dbReference type="Proteomes" id="UP000053617">
    <property type="component" value="Unassembled WGS sequence"/>
</dbReference>
<dbReference type="OrthoDB" id="5427485at2759"/>
<dbReference type="EMBL" id="KN847480">
    <property type="protein sequence ID" value="KIX02455.1"/>
    <property type="molecule type" value="Genomic_DNA"/>
</dbReference>
<reference evidence="1 2" key="1">
    <citation type="submission" date="2015-01" db="EMBL/GenBank/DDBJ databases">
        <title>The Genome Sequence of Rhinocladiella mackenzie CBS 650.93.</title>
        <authorList>
            <consortium name="The Broad Institute Genomics Platform"/>
            <person name="Cuomo C."/>
            <person name="de Hoog S."/>
            <person name="Gorbushina A."/>
            <person name="Stielow B."/>
            <person name="Teixiera M."/>
            <person name="Abouelleil A."/>
            <person name="Chapman S.B."/>
            <person name="Priest M."/>
            <person name="Young S.K."/>
            <person name="Wortman J."/>
            <person name="Nusbaum C."/>
            <person name="Birren B."/>
        </authorList>
    </citation>
    <scope>NUCLEOTIDE SEQUENCE [LARGE SCALE GENOMIC DNA]</scope>
    <source>
        <strain evidence="1 2">CBS 650.93</strain>
    </source>
</reference>
<keyword evidence="2" id="KW-1185">Reference proteome</keyword>
<protein>
    <submittedName>
        <fullName evidence="1">Uncharacterized protein</fullName>
    </submittedName>
</protein>
<organism evidence="1 2">
    <name type="scientific">Rhinocladiella mackenziei CBS 650.93</name>
    <dbReference type="NCBI Taxonomy" id="1442369"/>
    <lineage>
        <taxon>Eukaryota</taxon>
        <taxon>Fungi</taxon>
        <taxon>Dikarya</taxon>
        <taxon>Ascomycota</taxon>
        <taxon>Pezizomycotina</taxon>
        <taxon>Eurotiomycetes</taxon>
        <taxon>Chaetothyriomycetidae</taxon>
        <taxon>Chaetothyriales</taxon>
        <taxon>Herpotrichiellaceae</taxon>
        <taxon>Rhinocladiella</taxon>
    </lineage>
</organism>
<name>A0A0D2J0P5_9EURO</name>
<dbReference type="VEuPathDB" id="FungiDB:Z518_08396"/>
<dbReference type="AlphaFoldDB" id="A0A0D2J0P5"/>
<sequence>MNPSGNPVVQPQIELSNSALLATHFIKSVLRACAEEDVQPQSGLALERLGQKLFVSRQVIELGREVFKRKVEKVDIQKLKLVIGLSNDGLAKAMRESISLIKAFLLVVALKICFIDEEAGRLLHNMMWSEGIINEFPLYPDQVTQFITRVSGYGHSILPFEHFNGISSKVLSSLDTPDQIPALFERCDLDTLAQILTRIFDAFSNAEIVRISVEGSRTGLWLLAALSWLLPDETGCIVSGRLVLGKSNARLLICLKDQSEWEVAEWRSERQADSAIIRTEGLVPSLKYSPMSHSPLGSAKASISMQYNLKPEAADATGQLAAALIDVAFEKGVLCSVKCQSQSMLKDVCSKTFIEIHHTIVRQYGWDYGVESERTRTFRDKQCAVAKALIDWIPDTAVTPPALGSYHRQVTKAIDDLNINYFDRSGESLFPLKDSEFLKIIDPAIHVATEALLRSFSEEGCSARVFRPCHVSTVERGAELLYHLIFSPQIVNPYPYSKLRAMALESSLPGTHSVSPTDLAIAHNGYVAYLNVLENISTDKRSVSLIRTVPGTLKRAGPGVRDGGVCRSIEEVLSEDSLCGRELQNSLNPVNPFPTGQVYSGIEPQKDPYGIEAAHLFSFQNTRLRLNTVLQPVGMNHRRVLQPSPETLLQRQMNAYPYPASWTDSIEAIATAVHVFEHTLDTESERLLVEEWRRGGIFDKMVWHPSGKQASQFNNRITMTSSSEPLRFFEAGYLSQHGELIVRQGEIPLVSCLARATNPGSDKVWTIVA</sequence>
<proteinExistence type="predicted"/>
<evidence type="ECO:0000313" key="1">
    <source>
        <dbReference type="EMBL" id="KIX02455.1"/>
    </source>
</evidence>